<evidence type="ECO:0000256" key="4">
    <source>
        <dbReference type="SAM" id="Phobius"/>
    </source>
</evidence>
<accession>A0A2P7BP76</accession>
<dbReference type="InterPro" id="IPR001054">
    <property type="entry name" value="A/G_cyclase"/>
</dbReference>
<dbReference type="InterPro" id="IPR050697">
    <property type="entry name" value="Adenylyl/Guanylyl_Cyclase_3/4"/>
</dbReference>
<evidence type="ECO:0000259" key="6">
    <source>
        <dbReference type="PROSITE" id="PS51085"/>
    </source>
</evidence>
<organism evidence="7 8">
    <name type="scientific">Phyllobacterium brassicacearum</name>
    <dbReference type="NCBI Taxonomy" id="314235"/>
    <lineage>
        <taxon>Bacteria</taxon>
        <taxon>Pseudomonadati</taxon>
        <taxon>Pseudomonadota</taxon>
        <taxon>Alphaproteobacteria</taxon>
        <taxon>Hyphomicrobiales</taxon>
        <taxon>Phyllobacteriaceae</taxon>
        <taxon>Phyllobacterium</taxon>
    </lineage>
</organism>
<dbReference type="PANTHER" id="PTHR43081">
    <property type="entry name" value="ADENYLATE CYCLASE, TERMINAL-DIFFERENTIATION SPECIFIC-RELATED"/>
    <property type="match status" value="1"/>
</dbReference>
<dbReference type="PROSITE" id="PS51085">
    <property type="entry name" value="2FE2S_FER_2"/>
    <property type="match status" value="1"/>
</dbReference>
<dbReference type="GO" id="GO:0005886">
    <property type="term" value="C:plasma membrane"/>
    <property type="evidence" value="ECO:0007669"/>
    <property type="project" value="UniProtKB-SubCell"/>
</dbReference>
<feature type="domain" description="2Fe-2S ferredoxin-type" evidence="6">
    <location>
        <begin position="244"/>
        <end position="344"/>
    </location>
</feature>
<evidence type="ECO:0000313" key="8">
    <source>
        <dbReference type="Proteomes" id="UP000241444"/>
    </source>
</evidence>
<dbReference type="EMBL" id="PGGO01000010">
    <property type="protein sequence ID" value="PSH68266.1"/>
    <property type="molecule type" value="Genomic_DNA"/>
</dbReference>
<feature type="transmembrane region" description="Helical" evidence="4">
    <location>
        <begin position="123"/>
        <end position="140"/>
    </location>
</feature>
<feature type="transmembrane region" description="Helical" evidence="4">
    <location>
        <begin position="37"/>
        <end position="58"/>
    </location>
</feature>
<name>A0A2P7BP76_9HYPH</name>
<dbReference type="Gene3D" id="3.10.20.30">
    <property type="match status" value="1"/>
</dbReference>
<dbReference type="InterPro" id="IPR034804">
    <property type="entry name" value="SQR/QFR_C/D"/>
</dbReference>
<feature type="transmembrane region" description="Helical" evidence="4">
    <location>
        <begin position="152"/>
        <end position="169"/>
    </location>
</feature>
<dbReference type="SUPFAM" id="SSF54292">
    <property type="entry name" value="2Fe-2S ferredoxin-like"/>
    <property type="match status" value="1"/>
</dbReference>
<dbReference type="GO" id="GO:0035556">
    <property type="term" value="P:intracellular signal transduction"/>
    <property type="evidence" value="ECO:0007669"/>
    <property type="project" value="InterPro"/>
</dbReference>
<feature type="domain" description="Guanylate cyclase" evidence="5">
    <location>
        <begin position="361"/>
        <end position="493"/>
    </location>
</feature>
<evidence type="ECO:0000259" key="5">
    <source>
        <dbReference type="PROSITE" id="PS50125"/>
    </source>
</evidence>
<dbReference type="PROSITE" id="PS50125">
    <property type="entry name" value="GUANYLATE_CYCLASE_2"/>
    <property type="match status" value="1"/>
</dbReference>
<dbReference type="OrthoDB" id="341967at2"/>
<sequence>MLVFVTLHLGNHALNLISLNAAEEGRLWFTAIWRNPIGTALLYGAVFVHITLVMRSLYLHRTLVMPVREALQVILGLLIPLLIIEHVVATRVRFEMMGLQDSYESVIRALWIDSPMGGLRQSIALLVIWTHGCIGVHFWLRYRDWYSRAAPFLLTFAILLPVLALLGFADTGRILESEPVQSSYGSGYGRTYGSTGYDHASSAIVEHQIQRVQTAKYTLYGGFAGALMFVFAMRTRRSWRERANQIEIRYPEGETVRVPRGFSVLEASRLGGIPHYAVCGGKGRCSTCRVQVVEGSATLPPPESIERSTLIRIGADPGVRLACQLHPISNISVVPLLVPAVEGIVPVGSQQVKPGREQEIAILFCDIRSFTMLTEERLPYDIVFLLNRYFAIVGQAVERSGGRLDKFIGDGAMALFGLNSSPEEGCRHALKAAAVIIKEIDRLNEELAAELPIPIRVAIGIHSGPAIVGAMGYGSVKNLTAIGDTVNVASRLESVAKELDATVVVSEPTIVRAGSDTGKLESREIAIRGRAEPLRVYIVSGETSERFT</sequence>
<dbReference type="SMART" id="SM00044">
    <property type="entry name" value="CYCc"/>
    <property type="match status" value="1"/>
</dbReference>
<dbReference type="Pfam" id="PF00111">
    <property type="entry name" value="Fer2"/>
    <property type="match status" value="1"/>
</dbReference>
<dbReference type="InterPro" id="IPR036010">
    <property type="entry name" value="2Fe-2S_ferredoxin-like_sf"/>
</dbReference>
<keyword evidence="4" id="KW-0812">Transmembrane</keyword>
<feature type="transmembrane region" description="Helical" evidence="4">
    <location>
        <begin position="70"/>
        <end position="89"/>
    </location>
</feature>
<dbReference type="Gene3D" id="3.30.70.1230">
    <property type="entry name" value="Nucleotide cyclase"/>
    <property type="match status" value="1"/>
</dbReference>
<evidence type="ECO:0000256" key="3">
    <source>
        <dbReference type="ARBA" id="ARBA00023136"/>
    </source>
</evidence>
<reference evidence="8" key="1">
    <citation type="submission" date="2017-11" db="EMBL/GenBank/DDBJ databases">
        <authorList>
            <person name="Kuznetsova I."/>
            <person name="Sazanova A."/>
            <person name="Chirak E."/>
            <person name="Safronova V."/>
            <person name="Willems A."/>
        </authorList>
    </citation>
    <scope>NUCLEOTIDE SEQUENCE [LARGE SCALE GENOMIC DNA]</scope>
    <source>
        <strain evidence="8">STM 196</strain>
    </source>
</reference>
<dbReference type="InterPro" id="IPR001041">
    <property type="entry name" value="2Fe-2S_ferredoxin-type"/>
</dbReference>
<dbReference type="AlphaFoldDB" id="A0A2P7BP76"/>
<dbReference type="SUPFAM" id="SSF81343">
    <property type="entry name" value="Fumarate reductase respiratory complex transmembrane subunits"/>
    <property type="match status" value="1"/>
</dbReference>
<keyword evidence="2" id="KW-1003">Cell membrane</keyword>
<dbReference type="Proteomes" id="UP000241444">
    <property type="component" value="Unassembled WGS sequence"/>
</dbReference>
<dbReference type="PANTHER" id="PTHR43081:SF17">
    <property type="entry name" value="BLL5647 PROTEIN"/>
    <property type="match status" value="1"/>
</dbReference>
<dbReference type="GO" id="GO:0004016">
    <property type="term" value="F:adenylate cyclase activity"/>
    <property type="evidence" value="ECO:0007669"/>
    <property type="project" value="UniProtKB-ARBA"/>
</dbReference>
<gene>
    <name evidence="7" type="ORF">CU102_14865</name>
</gene>
<keyword evidence="4" id="KW-1133">Transmembrane helix</keyword>
<dbReference type="InterPro" id="IPR029787">
    <property type="entry name" value="Nucleotide_cyclase"/>
</dbReference>
<comment type="subcellular location">
    <subcellularLocation>
        <location evidence="1">Cell membrane</location>
        <topology evidence="1">Multi-pass membrane protein</topology>
    </subcellularLocation>
</comment>
<evidence type="ECO:0000313" key="7">
    <source>
        <dbReference type="EMBL" id="PSH68266.1"/>
    </source>
</evidence>
<dbReference type="CDD" id="cd07302">
    <property type="entry name" value="CHD"/>
    <property type="match status" value="1"/>
</dbReference>
<dbReference type="InterPro" id="IPR012675">
    <property type="entry name" value="Beta-grasp_dom_sf"/>
</dbReference>
<protein>
    <submittedName>
        <fullName evidence="7">Adenylate/guanylate cyclase domain-containing protein</fullName>
    </submittedName>
</protein>
<dbReference type="SUPFAM" id="SSF55073">
    <property type="entry name" value="Nucleotide cyclase"/>
    <property type="match status" value="1"/>
</dbReference>
<keyword evidence="8" id="KW-1185">Reference proteome</keyword>
<dbReference type="CDD" id="cd00207">
    <property type="entry name" value="fer2"/>
    <property type="match status" value="1"/>
</dbReference>
<dbReference type="GO" id="GO:0051536">
    <property type="term" value="F:iron-sulfur cluster binding"/>
    <property type="evidence" value="ECO:0007669"/>
    <property type="project" value="InterPro"/>
</dbReference>
<proteinExistence type="predicted"/>
<comment type="caution">
    <text evidence="7">The sequence shown here is derived from an EMBL/GenBank/DDBJ whole genome shotgun (WGS) entry which is preliminary data.</text>
</comment>
<evidence type="ECO:0000256" key="2">
    <source>
        <dbReference type="ARBA" id="ARBA00022475"/>
    </source>
</evidence>
<dbReference type="Pfam" id="PF00211">
    <property type="entry name" value="Guanylate_cyc"/>
    <property type="match status" value="1"/>
</dbReference>
<keyword evidence="3 4" id="KW-0472">Membrane</keyword>
<evidence type="ECO:0000256" key="1">
    <source>
        <dbReference type="ARBA" id="ARBA00004651"/>
    </source>
</evidence>
<dbReference type="GO" id="GO:0006171">
    <property type="term" value="P:cAMP biosynthetic process"/>
    <property type="evidence" value="ECO:0007669"/>
    <property type="project" value="TreeGrafter"/>
</dbReference>